<keyword evidence="2" id="KW-1185">Reference proteome</keyword>
<proteinExistence type="predicted"/>
<protein>
    <submittedName>
        <fullName evidence="1">Uncharacterized protein</fullName>
    </submittedName>
</protein>
<reference evidence="1 2" key="1">
    <citation type="submission" date="2014-02" db="EMBL/GenBank/DDBJ databases">
        <title>The Genome Sequence of Trichophyton interdigitale MR816.</title>
        <authorList>
            <consortium name="The Broad Institute Genomics Platform"/>
            <person name="Cuomo C.A."/>
            <person name="White T.C."/>
            <person name="Graser Y."/>
            <person name="Martinez-Rossi N."/>
            <person name="Heitman J."/>
            <person name="Young S.K."/>
            <person name="Zeng Q."/>
            <person name="Gargeya S."/>
            <person name="Abouelleil A."/>
            <person name="Alvarado L."/>
            <person name="Chapman S.B."/>
            <person name="Gainer-Dewar J."/>
            <person name="Goldberg J."/>
            <person name="Griggs A."/>
            <person name="Gujja S."/>
            <person name="Hansen M."/>
            <person name="Howarth C."/>
            <person name="Imamovic A."/>
            <person name="Larimer J."/>
            <person name="Martinez D."/>
            <person name="Murphy C."/>
            <person name="Pearson M.D."/>
            <person name="Persinoti G."/>
            <person name="Poon T."/>
            <person name="Priest M."/>
            <person name="Roberts A.D."/>
            <person name="Saif S."/>
            <person name="Shea T.D."/>
            <person name="Sykes S.N."/>
            <person name="Wortman J."/>
            <person name="Nusbaum C."/>
            <person name="Birren B."/>
        </authorList>
    </citation>
    <scope>NUCLEOTIDE SEQUENCE [LARGE SCALE GENOMIC DNA]</scope>
    <source>
        <strain evidence="1 2">MR816</strain>
    </source>
</reference>
<name>A0A059IXY2_TRIIM</name>
<gene>
    <name evidence="1" type="ORF">H109_07949</name>
</gene>
<organism evidence="1 2">
    <name type="scientific">Trichophyton interdigitale (strain MR816)</name>
    <dbReference type="NCBI Taxonomy" id="1215338"/>
    <lineage>
        <taxon>Eukaryota</taxon>
        <taxon>Fungi</taxon>
        <taxon>Dikarya</taxon>
        <taxon>Ascomycota</taxon>
        <taxon>Pezizomycotina</taxon>
        <taxon>Eurotiomycetes</taxon>
        <taxon>Eurotiomycetidae</taxon>
        <taxon>Onygenales</taxon>
        <taxon>Arthrodermataceae</taxon>
        <taxon>Trichophyton</taxon>
    </lineage>
</organism>
<comment type="caution">
    <text evidence="1">The sequence shown here is derived from an EMBL/GenBank/DDBJ whole genome shotgun (WGS) entry which is preliminary data.</text>
</comment>
<evidence type="ECO:0000313" key="2">
    <source>
        <dbReference type="Proteomes" id="UP000024533"/>
    </source>
</evidence>
<evidence type="ECO:0000313" key="1">
    <source>
        <dbReference type="EMBL" id="KDB20087.1"/>
    </source>
</evidence>
<dbReference type="Proteomes" id="UP000024533">
    <property type="component" value="Unassembled WGS sequence"/>
</dbReference>
<dbReference type="EMBL" id="AOKY01000943">
    <property type="protein sequence ID" value="KDB20087.1"/>
    <property type="molecule type" value="Genomic_DNA"/>
</dbReference>
<dbReference type="AlphaFoldDB" id="A0A059IXY2"/>
<accession>A0A059IXY2</accession>
<dbReference type="HOGENOM" id="CLU_148209_0_0_1"/>
<sequence>MYRMHNRGMIVALAVTINRSDTCPLYDEPHGKNDKMWYKSIFDVVEGEMAETRHRCRCTTLLREGAGLRDQHWPLYNRVAELAARLPRMRMVEGRASSAKVKADGQVACCVFRIDEVDEGRQSVREVWGVSTLTQTTEYGERKSRDSEIG</sequence>